<accession>A0ABR8XNZ0</accession>
<dbReference type="EMBL" id="JACSPW010000009">
    <property type="protein sequence ID" value="MBD8033630.1"/>
    <property type="molecule type" value="Genomic_DNA"/>
</dbReference>
<sequence>MDWSRTKSIFIWVFLILNLFLYTQYLESYNEGQLIEVLGETTKKIEARLKEDNITYIALPNNNESAAYYSGQIKKFSPAEIPYSANQFTQIENENKLIVTMEKPVKLQENGGRNPFLEFLYNNVQEGDSYVLWNVDEEKREATFFQKVNNLTLYYNVRGYVKIYWDDENRVYAYEQTMLEKHEKLDKQQNLLTAIQVLQILDNKNLLKPDSQILEMNIGYSTIVQLTQTQVFAPTWEVRVKLKDGQEEIHFVNAVQGKIVELQNDLSEIVEETEDLEE</sequence>
<keyword evidence="1" id="KW-0472">Membrane</keyword>
<evidence type="ECO:0000313" key="4">
    <source>
        <dbReference type="Proteomes" id="UP000600565"/>
    </source>
</evidence>
<organism evidence="3 4">
    <name type="scientific">Solibacillus merdavium</name>
    <dbReference type="NCBI Taxonomy" id="2762218"/>
    <lineage>
        <taxon>Bacteria</taxon>
        <taxon>Bacillati</taxon>
        <taxon>Bacillota</taxon>
        <taxon>Bacilli</taxon>
        <taxon>Bacillales</taxon>
        <taxon>Caryophanaceae</taxon>
        <taxon>Solibacillus</taxon>
    </lineage>
</organism>
<comment type="caution">
    <text evidence="3">The sequence shown here is derived from an EMBL/GenBank/DDBJ whole genome shotgun (WGS) entry which is preliminary data.</text>
</comment>
<evidence type="ECO:0000259" key="2">
    <source>
        <dbReference type="Pfam" id="PF09648"/>
    </source>
</evidence>
<keyword evidence="4" id="KW-1185">Reference proteome</keyword>
<name>A0ABR8XNZ0_9BACL</name>
<reference evidence="3 4" key="1">
    <citation type="submission" date="2020-08" db="EMBL/GenBank/DDBJ databases">
        <title>A Genomic Blueprint of the Chicken Gut Microbiome.</title>
        <authorList>
            <person name="Gilroy R."/>
            <person name="Ravi A."/>
            <person name="Getino M."/>
            <person name="Pursley I."/>
            <person name="Horton D.L."/>
            <person name="Alikhan N.-F."/>
            <person name="Baker D."/>
            <person name="Gharbi K."/>
            <person name="Hall N."/>
            <person name="Watson M."/>
            <person name="Adriaenssens E.M."/>
            <person name="Foster-Nyarko E."/>
            <person name="Jarju S."/>
            <person name="Secka A."/>
            <person name="Antonio M."/>
            <person name="Oren A."/>
            <person name="Chaudhuri R."/>
            <person name="La Ragione R.M."/>
            <person name="Hildebrand F."/>
            <person name="Pallen M.J."/>
        </authorList>
    </citation>
    <scope>NUCLEOTIDE SEQUENCE [LARGE SCALE GENOMIC DNA]</scope>
    <source>
        <strain evidence="3 4">Sa1YVA6</strain>
    </source>
</reference>
<protein>
    <submittedName>
        <fullName evidence="3">Two-component system regulatory protein YycI</fullName>
    </submittedName>
</protein>
<gene>
    <name evidence="3" type="ORF">H9632_11150</name>
</gene>
<dbReference type="Gene3D" id="2.40.128.690">
    <property type="entry name" value="YycH protein, domain 3-like"/>
    <property type="match status" value="1"/>
</dbReference>
<feature type="domain" description="Regulatory protein YycH-like" evidence="2">
    <location>
        <begin position="37"/>
        <end position="255"/>
    </location>
</feature>
<evidence type="ECO:0000313" key="3">
    <source>
        <dbReference type="EMBL" id="MBD8033630.1"/>
    </source>
</evidence>
<proteinExistence type="predicted"/>
<evidence type="ECO:0000256" key="1">
    <source>
        <dbReference type="SAM" id="Phobius"/>
    </source>
</evidence>
<dbReference type="Proteomes" id="UP000600565">
    <property type="component" value="Unassembled WGS sequence"/>
</dbReference>
<dbReference type="Pfam" id="PF09648">
    <property type="entry name" value="YycI"/>
    <property type="match status" value="1"/>
</dbReference>
<feature type="transmembrane region" description="Helical" evidence="1">
    <location>
        <begin position="9"/>
        <end position="26"/>
    </location>
</feature>
<keyword evidence="1" id="KW-0812">Transmembrane</keyword>
<dbReference type="RefSeq" id="WP_191704157.1">
    <property type="nucleotide sequence ID" value="NZ_JACSPW010000009.1"/>
</dbReference>
<keyword evidence="1" id="KW-1133">Transmembrane helix</keyword>
<dbReference type="InterPro" id="IPR018604">
    <property type="entry name" value="YycI-like"/>
</dbReference>